<evidence type="ECO:0000313" key="3">
    <source>
        <dbReference type="Proteomes" id="UP000007129"/>
    </source>
</evidence>
<protein>
    <submittedName>
        <fullName evidence="2">Uncharacterized protein</fullName>
    </submittedName>
</protein>
<dbReference type="HOGENOM" id="CLU_449195_0_0_1"/>
<dbReference type="InParanoid" id="K2RRY3"/>
<gene>
    <name evidence="2" type="ORF">MPH_07294</name>
</gene>
<dbReference type="OrthoDB" id="3638023at2759"/>
<dbReference type="eggNOG" id="ENOG502RUPK">
    <property type="taxonomic scope" value="Eukaryota"/>
</dbReference>
<dbReference type="VEuPathDB" id="FungiDB:MPH_07294"/>
<comment type="caution">
    <text evidence="2">The sequence shown here is derived from an EMBL/GenBank/DDBJ whole genome shotgun (WGS) entry which is preliminary data.</text>
</comment>
<sequence length="747" mass="81224">MRIIILHTAFFSSACAVLDQLEPSITARADAALSPTVTLQPRSNYIKSPDPSIAPTKTQVLIIPTAISDKIPESGIDVFLGPDTVKSLRKTTSDQCANGVTVDCTAQLMQDINQGRQYDLAKREIGNIIAAVIAILSVWIASAITTDHHDDSPVDFHMESSAIAEVQSKTQSHSDIVIMTASDDASPITIPLRLASLTASTTASASITTLAADARGHHKGDILVSLPPDTADLFEQLIRQTGRCKDTPVHAKRGPGPGMTTVTDVAKFVLPMAAPTQLLNALALQAAQRLPALRDAAQQASLESVQAFAATLPEFRHVAARFRDLIAEGVWWGVYDFCVQQVNDLSELVIEEELIVEDRNEGYDDEEEDEAGVCPKGAPSGINAPLCERCEGSERNICTSGRWRGCMCLGRITPWYYPGGRDLWNQQQKVLDGLLSDKGESGPVCDDKSRLNLERGLYKGLVSSFCKDYDLSEDKSTDLTNNDGGDGNWNGYAGFKFHFEWKKNDGQCSNSCEDVFNKFTGMSSYSHTFTSAGSFDAGCGTASFKFTTAEQEDAPAAVPARYVDLGLLTCGTRKDQGNPTYFTTLDSMDDAIDRFCDYAAQKARIFSSGNISGDDGVVDLHYNNKVTDPIYVALKWRDAKNCPVLDFKNDRENAKKICKARLQNAVNLCDTAANGKYWWKQGGAFFRDCVEWKIVRDEWRTGSPGASDAYRPPKTCSKLADCKGECGGKNAFCASANGPGYCSCSNS</sequence>
<keyword evidence="1" id="KW-0732">Signal</keyword>
<reference evidence="2 3" key="1">
    <citation type="journal article" date="2012" name="BMC Genomics">
        <title>Tools to kill: Genome of one of the most destructive plant pathogenic fungi Macrophomina phaseolina.</title>
        <authorList>
            <person name="Islam M.S."/>
            <person name="Haque M.S."/>
            <person name="Islam M.M."/>
            <person name="Emdad E.M."/>
            <person name="Halim A."/>
            <person name="Hossen Q.M.M."/>
            <person name="Hossain M.Z."/>
            <person name="Ahmed B."/>
            <person name="Rahim S."/>
            <person name="Rahman M.S."/>
            <person name="Alam M.M."/>
            <person name="Hou S."/>
            <person name="Wan X."/>
            <person name="Saito J.A."/>
            <person name="Alam M."/>
        </authorList>
    </citation>
    <scope>NUCLEOTIDE SEQUENCE [LARGE SCALE GENOMIC DNA]</scope>
    <source>
        <strain evidence="2 3">MS6</strain>
    </source>
</reference>
<accession>K2RRY3</accession>
<dbReference type="Proteomes" id="UP000007129">
    <property type="component" value="Unassembled WGS sequence"/>
</dbReference>
<feature type="signal peptide" evidence="1">
    <location>
        <begin position="1"/>
        <end position="16"/>
    </location>
</feature>
<organism evidence="2 3">
    <name type="scientific">Macrophomina phaseolina (strain MS6)</name>
    <name type="common">Charcoal rot fungus</name>
    <dbReference type="NCBI Taxonomy" id="1126212"/>
    <lineage>
        <taxon>Eukaryota</taxon>
        <taxon>Fungi</taxon>
        <taxon>Dikarya</taxon>
        <taxon>Ascomycota</taxon>
        <taxon>Pezizomycotina</taxon>
        <taxon>Dothideomycetes</taxon>
        <taxon>Dothideomycetes incertae sedis</taxon>
        <taxon>Botryosphaeriales</taxon>
        <taxon>Botryosphaeriaceae</taxon>
        <taxon>Macrophomina</taxon>
    </lineage>
</organism>
<evidence type="ECO:0000256" key="1">
    <source>
        <dbReference type="SAM" id="SignalP"/>
    </source>
</evidence>
<proteinExistence type="predicted"/>
<dbReference type="EMBL" id="AHHD01000296">
    <property type="protein sequence ID" value="EKG15482.1"/>
    <property type="molecule type" value="Genomic_DNA"/>
</dbReference>
<name>K2RRY3_MACPH</name>
<evidence type="ECO:0000313" key="2">
    <source>
        <dbReference type="EMBL" id="EKG15482.1"/>
    </source>
</evidence>
<dbReference type="AlphaFoldDB" id="K2RRY3"/>
<feature type="chain" id="PRO_5003867807" evidence="1">
    <location>
        <begin position="17"/>
        <end position="747"/>
    </location>
</feature>
<dbReference type="PROSITE" id="PS51257">
    <property type="entry name" value="PROKAR_LIPOPROTEIN"/>
    <property type="match status" value="1"/>
</dbReference>